<dbReference type="Proteomes" id="UP000604046">
    <property type="component" value="Unassembled WGS sequence"/>
</dbReference>
<accession>A0A812QJH8</accession>
<evidence type="ECO:0000259" key="5">
    <source>
        <dbReference type="Pfam" id="PF00330"/>
    </source>
</evidence>
<dbReference type="GO" id="GO:0051536">
    <property type="term" value="F:iron-sulfur cluster binding"/>
    <property type="evidence" value="ECO:0007669"/>
    <property type="project" value="UniProtKB-KW"/>
</dbReference>
<dbReference type="PRINTS" id="PR00415">
    <property type="entry name" value="ACONITASE"/>
</dbReference>
<sequence>MPTTETIRGNWNEISRQCGLEQECLSRTLEYLQKTGRKQSHVDLVEEYYRASDLFGPGASQGVSYSSAVHLDLSSVVPCMAGPKRPQDRVPLSDIKQSFRSSLTHPAGHSGFGLSSDALAPQVVEVEQRSVTVQHGQLAIAAITSCTNTSNPSVLLAAGLLAKKAVQRGLRTPGHVKTSLAPGSRVVTRYLEAAGLSAPLEELGFHTVGYGCTTCMGNSGDVEPEMQAAADKGIITAAVLSGNRNFEGRVHLSVKANYLASPPLVVAAALAGRVDIDFASEALGLDPDGSEVFLSDIWPTPEEVASAVFEFVRPEFFQSEYSREASSSWSALDSAGGSVTYPWDSKNTFIAPPPLLERPTGPVRDAYCLMLLGDSVTTDHISPNSAIRDGPAFEFLRAAGVEKKVVSREPAAVDDDSTEALRARARSKPFGSLT</sequence>
<dbReference type="InterPro" id="IPR015928">
    <property type="entry name" value="Aconitase/3IPM_dehydase_swvl"/>
</dbReference>
<dbReference type="InterPro" id="IPR006249">
    <property type="entry name" value="Aconitase/IRP2"/>
</dbReference>
<evidence type="ECO:0000313" key="6">
    <source>
        <dbReference type="EMBL" id="CAE7384811.1"/>
    </source>
</evidence>
<dbReference type="AlphaFoldDB" id="A0A812QJH8"/>
<dbReference type="SUPFAM" id="SSF53732">
    <property type="entry name" value="Aconitase iron-sulfur domain"/>
    <property type="match status" value="1"/>
</dbReference>
<keyword evidence="2" id="KW-0408">Iron</keyword>
<dbReference type="SUPFAM" id="SSF52016">
    <property type="entry name" value="LeuD/IlvD-like"/>
    <property type="match status" value="1"/>
</dbReference>
<feature type="domain" description="Aconitase/3-isopropylmalate dehydratase large subunit alpha/beta/alpha" evidence="5">
    <location>
        <begin position="26"/>
        <end position="272"/>
    </location>
</feature>
<dbReference type="GO" id="GO:0046872">
    <property type="term" value="F:metal ion binding"/>
    <property type="evidence" value="ECO:0007669"/>
    <property type="project" value="UniProtKB-KW"/>
</dbReference>
<dbReference type="InterPro" id="IPR018136">
    <property type="entry name" value="Aconitase_4Fe-4S_BS"/>
</dbReference>
<evidence type="ECO:0000256" key="2">
    <source>
        <dbReference type="ARBA" id="ARBA00023004"/>
    </source>
</evidence>
<dbReference type="PROSITE" id="PS01244">
    <property type="entry name" value="ACONITASE_2"/>
    <property type="match status" value="1"/>
</dbReference>
<dbReference type="PROSITE" id="PS00450">
    <property type="entry name" value="ACONITASE_1"/>
    <property type="match status" value="1"/>
</dbReference>
<keyword evidence="1" id="KW-0479">Metal-binding</keyword>
<organism evidence="6 7">
    <name type="scientific">Symbiodinium natans</name>
    <dbReference type="NCBI Taxonomy" id="878477"/>
    <lineage>
        <taxon>Eukaryota</taxon>
        <taxon>Sar</taxon>
        <taxon>Alveolata</taxon>
        <taxon>Dinophyceae</taxon>
        <taxon>Suessiales</taxon>
        <taxon>Symbiodiniaceae</taxon>
        <taxon>Symbiodinium</taxon>
    </lineage>
</organism>
<dbReference type="Gene3D" id="3.20.19.10">
    <property type="entry name" value="Aconitase, domain 4"/>
    <property type="match status" value="1"/>
</dbReference>
<dbReference type="Gene3D" id="3.30.499.10">
    <property type="entry name" value="Aconitase, domain 3"/>
    <property type="match status" value="2"/>
</dbReference>
<evidence type="ECO:0000313" key="7">
    <source>
        <dbReference type="Proteomes" id="UP000604046"/>
    </source>
</evidence>
<dbReference type="OrthoDB" id="2279155at2759"/>
<dbReference type="InterPro" id="IPR001030">
    <property type="entry name" value="Acoase/IPM_deHydtase_lsu_aba"/>
</dbReference>
<reference evidence="6" key="1">
    <citation type="submission" date="2021-02" db="EMBL/GenBank/DDBJ databases">
        <authorList>
            <person name="Dougan E. K."/>
            <person name="Rhodes N."/>
            <person name="Thang M."/>
            <person name="Chan C."/>
        </authorList>
    </citation>
    <scope>NUCLEOTIDE SEQUENCE</scope>
</reference>
<name>A0A812QJH8_9DINO</name>
<keyword evidence="7" id="KW-1185">Reference proteome</keyword>
<dbReference type="Gene3D" id="6.10.190.10">
    <property type="match status" value="1"/>
</dbReference>
<dbReference type="InterPro" id="IPR015931">
    <property type="entry name" value="Acnase/IPM_dHydase_lsu_aba_1/3"/>
</dbReference>
<feature type="region of interest" description="Disordered" evidence="4">
    <location>
        <begin position="408"/>
        <end position="434"/>
    </location>
</feature>
<gene>
    <name evidence="6" type="primary">acoA</name>
    <name evidence="6" type="ORF">SNAT2548_LOCUS20991</name>
</gene>
<evidence type="ECO:0000256" key="1">
    <source>
        <dbReference type="ARBA" id="ARBA00022723"/>
    </source>
</evidence>
<dbReference type="PANTHER" id="PTHR11670">
    <property type="entry name" value="ACONITASE/IRON-RESPONSIVE ELEMENT FAMILY MEMBER"/>
    <property type="match status" value="1"/>
</dbReference>
<dbReference type="InterPro" id="IPR036008">
    <property type="entry name" value="Aconitase_4Fe-4S_dom"/>
</dbReference>
<evidence type="ECO:0000256" key="4">
    <source>
        <dbReference type="SAM" id="MobiDB-lite"/>
    </source>
</evidence>
<evidence type="ECO:0000256" key="3">
    <source>
        <dbReference type="ARBA" id="ARBA00023014"/>
    </source>
</evidence>
<protein>
    <submittedName>
        <fullName evidence="6">AcoA protein</fullName>
    </submittedName>
</protein>
<dbReference type="EMBL" id="CAJNDS010002232">
    <property type="protein sequence ID" value="CAE7384811.1"/>
    <property type="molecule type" value="Genomic_DNA"/>
</dbReference>
<keyword evidence="3" id="KW-0411">Iron-sulfur</keyword>
<proteinExistence type="predicted"/>
<dbReference type="Pfam" id="PF00330">
    <property type="entry name" value="Aconitase"/>
    <property type="match status" value="1"/>
</dbReference>
<comment type="caution">
    <text evidence="6">The sequence shown here is derived from an EMBL/GenBank/DDBJ whole genome shotgun (WGS) entry which is preliminary data.</text>
</comment>